<evidence type="ECO:0000313" key="6">
    <source>
        <dbReference type="EMBL" id="MDQ0204302.1"/>
    </source>
</evidence>
<dbReference type="InterPro" id="IPR005119">
    <property type="entry name" value="LysR_subst-bd"/>
</dbReference>
<dbReference type="SUPFAM" id="SSF46785">
    <property type="entry name" value="Winged helix' DNA-binding domain"/>
    <property type="match status" value="1"/>
</dbReference>
<evidence type="ECO:0000256" key="1">
    <source>
        <dbReference type="ARBA" id="ARBA00009437"/>
    </source>
</evidence>
<dbReference type="Pfam" id="PF03466">
    <property type="entry name" value="LysR_substrate"/>
    <property type="match status" value="1"/>
</dbReference>
<dbReference type="PRINTS" id="PR00039">
    <property type="entry name" value="HTHLYSR"/>
</dbReference>
<keyword evidence="3 6" id="KW-0238">DNA-binding</keyword>
<comment type="caution">
    <text evidence="6">The sequence shown here is derived from an EMBL/GenBank/DDBJ whole genome shotgun (WGS) entry which is preliminary data.</text>
</comment>
<evidence type="ECO:0000259" key="5">
    <source>
        <dbReference type="PROSITE" id="PS50931"/>
    </source>
</evidence>
<accession>A0ABT9Y920</accession>
<dbReference type="Pfam" id="PF00126">
    <property type="entry name" value="HTH_1"/>
    <property type="match status" value="1"/>
</dbReference>
<evidence type="ECO:0000256" key="2">
    <source>
        <dbReference type="ARBA" id="ARBA00023015"/>
    </source>
</evidence>
<dbReference type="InterPro" id="IPR000847">
    <property type="entry name" value="LysR_HTH_N"/>
</dbReference>
<dbReference type="Gene3D" id="1.10.10.10">
    <property type="entry name" value="Winged helix-like DNA-binding domain superfamily/Winged helix DNA-binding domain"/>
    <property type="match status" value="1"/>
</dbReference>
<keyword evidence="7" id="KW-1185">Reference proteome</keyword>
<dbReference type="PROSITE" id="PS50931">
    <property type="entry name" value="HTH_LYSR"/>
    <property type="match status" value="1"/>
</dbReference>
<protein>
    <submittedName>
        <fullName evidence="6">DNA-binding transcriptional LysR family regulator</fullName>
    </submittedName>
</protein>
<reference evidence="6 7" key="1">
    <citation type="submission" date="2023-07" db="EMBL/GenBank/DDBJ databases">
        <title>Genomic Encyclopedia of Type Strains, Phase IV (KMG-IV): sequencing the most valuable type-strain genomes for metagenomic binning, comparative biology and taxonomic classification.</title>
        <authorList>
            <person name="Goeker M."/>
        </authorList>
    </citation>
    <scope>NUCLEOTIDE SEQUENCE [LARGE SCALE GENOMIC DNA]</scope>
    <source>
        <strain evidence="6 7">DSM 16980</strain>
    </source>
</reference>
<dbReference type="InterPro" id="IPR050950">
    <property type="entry name" value="HTH-type_LysR_regulators"/>
</dbReference>
<keyword evidence="4" id="KW-0804">Transcription</keyword>
<dbReference type="EMBL" id="JAUSUE010000014">
    <property type="protein sequence ID" value="MDQ0204302.1"/>
    <property type="molecule type" value="Genomic_DNA"/>
</dbReference>
<evidence type="ECO:0000256" key="4">
    <source>
        <dbReference type="ARBA" id="ARBA00023163"/>
    </source>
</evidence>
<organism evidence="6 7">
    <name type="scientific">Pectinatus haikarae</name>
    <dbReference type="NCBI Taxonomy" id="349096"/>
    <lineage>
        <taxon>Bacteria</taxon>
        <taxon>Bacillati</taxon>
        <taxon>Bacillota</taxon>
        <taxon>Negativicutes</taxon>
        <taxon>Selenomonadales</taxon>
        <taxon>Selenomonadaceae</taxon>
        <taxon>Pectinatus</taxon>
    </lineage>
</organism>
<name>A0ABT9Y920_9FIRM</name>
<feature type="domain" description="HTH lysR-type" evidence="5">
    <location>
        <begin position="1"/>
        <end position="59"/>
    </location>
</feature>
<dbReference type="PANTHER" id="PTHR30419:SF28">
    <property type="entry name" value="HTH-TYPE TRANSCRIPTIONAL REGULATOR BSDA"/>
    <property type="match status" value="1"/>
</dbReference>
<comment type="similarity">
    <text evidence="1">Belongs to the LysR transcriptional regulatory family.</text>
</comment>
<dbReference type="GO" id="GO:0003677">
    <property type="term" value="F:DNA binding"/>
    <property type="evidence" value="ECO:0007669"/>
    <property type="project" value="UniProtKB-KW"/>
</dbReference>
<evidence type="ECO:0000313" key="7">
    <source>
        <dbReference type="Proteomes" id="UP001239167"/>
    </source>
</evidence>
<dbReference type="RefSeq" id="WP_307224563.1">
    <property type="nucleotide sequence ID" value="NZ_CP116940.1"/>
</dbReference>
<dbReference type="Proteomes" id="UP001239167">
    <property type="component" value="Unassembled WGS sequence"/>
</dbReference>
<dbReference type="PANTHER" id="PTHR30419">
    <property type="entry name" value="HTH-TYPE TRANSCRIPTIONAL REGULATOR YBHD"/>
    <property type="match status" value="1"/>
</dbReference>
<sequence length="292" mass="33615">MDIRQLKYFVAIAEEGNITKAAKRLFMAQPPLSRQLKLMENELGVTLIDRTNKKHHQLTPQGRAFLKNAKKILYNMDETITEIQEFGQHMTKNLSIGTTIHCSEIMLPVLKKFRKKYPFIIPEIYEGNISYLMDLLEKHTIELVLSAPPFHTEGYRTKALRLDTCVFVTSQDFVWEKECISIEEISQMPLLLLSTPASNSLYQRIISEFGKRELNLKISCISHDSGLLLSMVLNNLGSTILPRSMINNMLSEFMHVIPIKNAPWAIHPNLIWHSEGYVSSTLKTFIKFFESQ</sequence>
<dbReference type="InterPro" id="IPR036390">
    <property type="entry name" value="WH_DNA-bd_sf"/>
</dbReference>
<keyword evidence="2" id="KW-0805">Transcription regulation</keyword>
<dbReference type="CDD" id="cd05466">
    <property type="entry name" value="PBP2_LTTR_substrate"/>
    <property type="match status" value="1"/>
</dbReference>
<dbReference type="Gene3D" id="3.40.190.290">
    <property type="match status" value="1"/>
</dbReference>
<evidence type="ECO:0000256" key="3">
    <source>
        <dbReference type="ARBA" id="ARBA00023125"/>
    </source>
</evidence>
<proteinExistence type="inferred from homology"/>
<dbReference type="InterPro" id="IPR036388">
    <property type="entry name" value="WH-like_DNA-bd_sf"/>
</dbReference>
<gene>
    <name evidence="6" type="ORF">J2S01_002030</name>
</gene>
<dbReference type="SUPFAM" id="SSF53850">
    <property type="entry name" value="Periplasmic binding protein-like II"/>
    <property type="match status" value="1"/>
</dbReference>